<keyword evidence="1" id="KW-0732">Signal</keyword>
<dbReference type="EMBL" id="BONY01000010">
    <property type="protein sequence ID" value="GIH03962.1"/>
    <property type="molecule type" value="Genomic_DNA"/>
</dbReference>
<organism evidence="2 3">
    <name type="scientific">Rhizocola hellebori</name>
    <dbReference type="NCBI Taxonomy" id="1392758"/>
    <lineage>
        <taxon>Bacteria</taxon>
        <taxon>Bacillati</taxon>
        <taxon>Actinomycetota</taxon>
        <taxon>Actinomycetes</taxon>
        <taxon>Micromonosporales</taxon>
        <taxon>Micromonosporaceae</taxon>
        <taxon>Rhizocola</taxon>
    </lineage>
</organism>
<dbReference type="Proteomes" id="UP000612899">
    <property type="component" value="Unassembled WGS sequence"/>
</dbReference>
<sequence length="229" mass="22912">MMTRILAAVAAVLLLAPASPAAAASAATDGALDAAKKVTVARIDGRLATLKAEGVAVRAATRLSAGHKSTLEGILAGSTEGLNALRSKVQGETTLAAVKDDTRVMVDGYRVYLLVTPQVRLTIVADVEGSAIAALEDAYATLSSAIEAAQQAGKDVSAAKAQLAVLRTQIDAAAKGLAGVADGLLAVKPGPDAAGIRSAVAGAKAKLLAVRSSIRQAAAVAKATRDLLK</sequence>
<accession>A0A8J3Q5U5</accession>
<keyword evidence="3" id="KW-1185">Reference proteome</keyword>
<protein>
    <submittedName>
        <fullName evidence="2">Uncharacterized protein</fullName>
    </submittedName>
</protein>
<dbReference type="AlphaFoldDB" id="A0A8J3Q5U5"/>
<feature type="signal peptide" evidence="1">
    <location>
        <begin position="1"/>
        <end position="23"/>
    </location>
</feature>
<gene>
    <name evidence="2" type="ORF">Rhe02_20290</name>
</gene>
<evidence type="ECO:0000313" key="3">
    <source>
        <dbReference type="Proteomes" id="UP000612899"/>
    </source>
</evidence>
<proteinExistence type="predicted"/>
<evidence type="ECO:0000256" key="1">
    <source>
        <dbReference type="SAM" id="SignalP"/>
    </source>
</evidence>
<feature type="chain" id="PRO_5035240638" evidence="1">
    <location>
        <begin position="24"/>
        <end position="229"/>
    </location>
</feature>
<name>A0A8J3Q5U5_9ACTN</name>
<dbReference type="RefSeq" id="WP_203907864.1">
    <property type="nucleotide sequence ID" value="NZ_BONY01000010.1"/>
</dbReference>
<comment type="caution">
    <text evidence="2">The sequence shown here is derived from an EMBL/GenBank/DDBJ whole genome shotgun (WGS) entry which is preliminary data.</text>
</comment>
<evidence type="ECO:0000313" key="2">
    <source>
        <dbReference type="EMBL" id="GIH03962.1"/>
    </source>
</evidence>
<reference evidence="2" key="1">
    <citation type="submission" date="2021-01" db="EMBL/GenBank/DDBJ databases">
        <title>Whole genome shotgun sequence of Rhizocola hellebori NBRC 109834.</title>
        <authorList>
            <person name="Komaki H."/>
            <person name="Tamura T."/>
        </authorList>
    </citation>
    <scope>NUCLEOTIDE SEQUENCE</scope>
    <source>
        <strain evidence="2">NBRC 109834</strain>
    </source>
</reference>